<gene>
    <name evidence="2" type="ORF">SE17_15410</name>
</gene>
<feature type="transmembrane region" description="Helical" evidence="1">
    <location>
        <begin position="202"/>
        <end position="227"/>
    </location>
</feature>
<keyword evidence="1" id="KW-0812">Transmembrane</keyword>
<protein>
    <recommendedName>
        <fullName evidence="4">ABC transporter permease</fullName>
    </recommendedName>
</protein>
<keyword evidence="1" id="KW-0472">Membrane</keyword>
<proteinExistence type="predicted"/>
<dbReference type="Proteomes" id="UP000050509">
    <property type="component" value="Unassembled WGS sequence"/>
</dbReference>
<feature type="transmembrane region" description="Helical" evidence="1">
    <location>
        <begin position="242"/>
        <end position="261"/>
    </location>
</feature>
<name>A0A0P9D0S7_9CHLR</name>
<organism evidence="2 3">
    <name type="scientific">Kouleothrix aurantiaca</name>
    <dbReference type="NCBI Taxonomy" id="186479"/>
    <lineage>
        <taxon>Bacteria</taxon>
        <taxon>Bacillati</taxon>
        <taxon>Chloroflexota</taxon>
        <taxon>Chloroflexia</taxon>
        <taxon>Chloroflexales</taxon>
        <taxon>Roseiflexineae</taxon>
        <taxon>Roseiflexaceae</taxon>
        <taxon>Kouleothrix</taxon>
    </lineage>
</organism>
<keyword evidence="1" id="KW-1133">Transmembrane helix</keyword>
<sequence>MHIIYTIRRILQLWRMYGALDFTFLMSDIRLALTWYVSDGIVNFATVTATLLLAERFAGIGGWSRDQIVFMLGYATVVTGLMHTFFGYNVLMSSRRLGRGQLDHTLAQPQPIWLALLTEGFMPFSGAPMILPGLGLLLWAGARLPLAVGPGWLALFALNLAASAAIVLAFAFLWGSLAFWAPRSAEEISSSAIRLLDQLKGFPLDGVAPLLLGSMLGALPVGFVAWYPCRALLGLGASPADLWITPLAAILFVLAAIALFLKGMHHYERIGSQRYSSFGHRG</sequence>
<comment type="caution">
    <text evidence="2">The sequence shown here is derived from an EMBL/GenBank/DDBJ whole genome shotgun (WGS) entry which is preliminary data.</text>
</comment>
<dbReference type="AlphaFoldDB" id="A0A0P9D0S7"/>
<feature type="transmembrane region" description="Helical" evidence="1">
    <location>
        <begin position="33"/>
        <end position="53"/>
    </location>
</feature>
<keyword evidence="3" id="KW-1185">Reference proteome</keyword>
<dbReference type="PATRIC" id="fig|186479.3.peg.8927"/>
<dbReference type="PANTHER" id="PTHR36833">
    <property type="entry name" value="SLR0610 PROTEIN-RELATED"/>
    <property type="match status" value="1"/>
</dbReference>
<feature type="transmembrane region" description="Helical" evidence="1">
    <location>
        <begin position="112"/>
        <end position="140"/>
    </location>
</feature>
<feature type="transmembrane region" description="Helical" evidence="1">
    <location>
        <begin position="68"/>
        <end position="91"/>
    </location>
</feature>
<evidence type="ECO:0008006" key="4">
    <source>
        <dbReference type="Google" id="ProtNLM"/>
    </source>
</evidence>
<evidence type="ECO:0000313" key="3">
    <source>
        <dbReference type="Proteomes" id="UP000050509"/>
    </source>
</evidence>
<dbReference type="InterPro" id="IPR010390">
    <property type="entry name" value="ABC-2_transporter-like"/>
</dbReference>
<dbReference type="EMBL" id="LJCR01000540">
    <property type="protein sequence ID" value="KPV52454.1"/>
    <property type="molecule type" value="Genomic_DNA"/>
</dbReference>
<reference evidence="2 3" key="1">
    <citation type="submission" date="2015-09" db="EMBL/GenBank/DDBJ databases">
        <title>Draft genome sequence of Kouleothrix aurantiaca JCM 19913.</title>
        <authorList>
            <person name="Hemp J."/>
        </authorList>
    </citation>
    <scope>NUCLEOTIDE SEQUENCE [LARGE SCALE GENOMIC DNA]</scope>
    <source>
        <strain evidence="2 3">COM-B</strain>
    </source>
</reference>
<dbReference type="Pfam" id="PF06182">
    <property type="entry name" value="ABC2_membrane_6"/>
    <property type="match status" value="1"/>
</dbReference>
<evidence type="ECO:0000256" key="1">
    <source>
        <dbReference type="SAM" id="Phobius"/>
    </source>
</evidence>
<accession>A0A0P9D0S7</accession>
<feature type="transmembrane region" description="Helical" evidence="1">
    <location>
        <begin position="152"/>
        <end position="181"/>
    </location>
</feature>
<dbReference type="PANTHER" id="PTHR36833:SF1">
    <property type="entry name" value="INTEGRAL MEMBRANE TRANSPORT PROTEIN"/>
    <property type="match status" value="1"/>
</dbReference>
<evidence type="ECO:0000313" key="2">
    <source>
        <dbReference type="EMBL" id="KPV52454.1"/>
    </source>
</evidence>